<keyword evidence="3" id="KW-1185">Reference proteome</keyword>
<evidence type="ECO:0000259" key="1">
    <source>
        <dbReference type="Pfam" id="PF13966"/>
    </source>
</evidence>
<comment type="caution">
    <text evidence="2">The sequence shown here is derived from an EMBL/GenBank/DDBJ whole genome shotgun (WGS) entry which is preliminary data.</text>
</comment>
<dbReference type="Pfam" id="PF13966">
    <property type="entry name" value="zf-RVT"/>
    <property type="match status" value="1"/>
</dbReference>
<proteinExistence type="predicted"/>
<dbReference type="Proteomes" id="UP001358586">
    <property type="component" value="Chromosome 13"/>
</dbReference>
<gene>
    <name evidence="2" type="ORF">PVK06_048856</name>
</gene>
<organism evidence="2 3">
    <name type="scientific">Gossypium arboreum</name>
    <name type="common">Tree cotton</name>
    <name type="synonym">Gossypium nanking</name>
    <dbReference type="NCBI Taxonomy" id="29729"/>
    <lineage>
        <taxon>Eukaryota</taxon>
        <taxon>Viridiplantae</taxon>
        <taxon>Streptophyta</taxon>
        <taxon>Embryophyta</taxon>
        <taxon>Tracheophyta</taxon>
        <taxon>Spermatophyta</taxon>
        <taxon>Magnoliopsida</taxon>
        <taxon>eudicotyledons</taxon>
        <taxon>Gunneridae</taxon>
        <taxon>Pentapetalae</taxon>
        <taxon>rosids</taxon>
        <taxon>malvids</taxon>
        <taxon>Malvales</taxon>
        <taxon>Malvaceae</taxon>
        <taxon>Malvoideae</taxon>
        <taxon>Gossypium</taxon>
    </lineage>
</organism>
<reference evidence="2 3" key="1">
    <citation type="submission" date="2023-03" db="EMBL/GenBank/DDBJ databases">
        <title>WGS of Gossypium arboreum.</title>
        <authorList>
            <person name="Yu D."/>
        </authorList>
    </citation>
    <scope>NUCLEOTIDE SEQUENCE [LARGE SCALE GENOMIC DNA]</scope>
    <source>
        <tissue evidence="2">Leaf</tissue>
    </source>
</reference>
<dbReference type="InterPro" id="IPR026960">
    <property type="entry name" value="RVT-Znf"/>
</dbReference>
<feature type="domain" description="Reverse transcriptase zinc-binding" evidence="1">
    <location>
        <begin position="2"/>
        <end position="85"/>
    </location>
</feature>
<dbReference type="EMBL" id="JARKNE010000013">
    <property type="protein sequence ID" value="KAK5772567.1"/>
    <property type="molecule type" value="Genomic_DNA"/>
</dbReference>
<name>A0ABR0MHL1_GOSAR</name>
<sequence>MNSAYKSLVVESFEPKDTCWGLIWKLAAPQRVSQFLCLVVSDRLLINFKRSRRGLVDAATCAIYGNAEETTIHSLRDCYCARAIWGRSVPSRMQGIFFGMDLRP</sequence>
<evidence type="ECO:0000313" key="2">
    <source>
        <dbReference type="EMBL" id="KAK5772567.1"/>
    </source>
</evidence>
<evidence type="ECO:0000313" key="3">
    <source>
        <dbReference type="Proteomes" id="UP001358586"/>
    </source>
</evidence>
<protein>
    <recommendedName>
        <fullName evidence="1">Reverse transcriptase zinc-binding domain-containing protein</fullName>
    </recommendedName>
</protein>
<accession>A0ABR0MHL1</accession>